<name>A0A146G913_TERSA</name>
<gene>
    <name evidence="2" type="ORF">TSACC_22382</name>
</gene>
<reference evidence="3" key="1">
    <citation type="journal article" date="2017" name="Genome Announc.">
        <title>Draft Genome Sequence of Terrimicrobium sacchariphilum NM-5T, a Facultative Anaerobic Soil Bacterium of the Class Spartobacteria.</title>
        <authorList>
            <person name="Qiu Y.L."/>
            <person name="Tourlousse D.M."/>
            <person name="Matsuura N."/>
            <person name="Ohashi A."/>
            <person name="Sekiguchi Y."/>
        </authorList>
    </citation>
    <scope>NUCLEOTIDE SEQUENCE [LARGE SCALE GENOMIC DNA]</scope>
    <source>
        <strain evidence="3">NM-5</strain>
    </source>
</reference>
<keyword evidence="1" id="KW-0812">Transmembrane</keyword>
<dbReference type="AlphaFoldDB" id="A0A146G913"/>
<dbReference type="InParanoid" id="A0A146G913"/>
<protein>
    <submittedName>
        <fullName evidence="2">Uncharacterized protein</fullName>
    </submittedName>
</protein>
<dbReference type="Proteomes" id="UP000076023">
    <property type="component" value="Unassembled WGS sequence"/>
</dbReference>
<dbReference type="RefSeq" id="WP_075079637.1">
    <property type="nucleotide sequence ID" value="NZ_BDCO01000002.1"/>
</dbReference>
<dbReference type="EMBL" id="BDCO01000002">
    <property type="protein sequence ID" value="GAT33961.1"/>
    <property type="molecule type" value="Genomic_DNA"/>
</dbReference>
<feature type="transmembrane region" description="Helical" evidence="1">
    <location>
        <begin position="40"/>
        <end position="63"/>
    </location>
</feature>
<evidence type="ECO:0000313" key="2">
    <source>
        <dbReference type="EMBL" id="GAT33961.1"/>
    </source>
</evidence>
<proteinExistence type="predicted"/>
<keyword evidence="1" id="KW-1133">Transmembrane helix</keyword>
<keyword evidence="1" id="KW-0472">Membrane</keyword>
<sequence length="117" mass="12405">MSYRGILHSKGDDFSDWKGPEPAGVSSIAENALSAGWSCFYLSFIPIAGAFCGIAVIPCAIVAMVMGEKREGIKLLIVSATTIFLVSVLGLFIALTLGSVFAQHAILEATRNIPKFP</sequence>
<accession>A0A146G913</accession>
<feature type="transmembrane region" description="Helical" evidence="1">
    <location>
        <begin position="75"/>
        <end position="102"/>
    </location>
</feature>
<evidence type="ECO:0000256" key="1">
    <source>
        <dbReference type="SAM" id="Phobius"/>
    </source>
</evidence>
<comment type="caution">
    <text evidence="2">The sequence shown here is derived from an EMBL/GenBank/DDBJ whole genome shotgun (WGS) entry which is preliminary data.</text>
</comment>
<evidence type="ECO:0000313" key="3">
    <source>
        <dbReference type="Proteomes" id="UP000076023"/>
    </source>
</evidence>
<organism evidence="2 3">
    <name type="scientific">Terrimicrobium sacchariphilum</name>
    <dbReference type="NCBI Taxonomy" id="690879"/>
    <lineage>
        <taxon>Bacteria</taxon>
        <taxon>Pseudomonadati</taxon>
        <taxon>Verrucomicrobiota</taxon>
        <taxon>Terrimicrobiia</taxon>
        <taxon>Terrimicrobiales</taxon>
        <taxon>Terrimicrobiaceae</taxon>
        <taxon>Terrimicrobium</taxon>
    </lineage>
</organism>
<keyword evidence="3" id="KW-1185">Reference proteome</keyword>